<proteinExistence type="predicted"/>
<gene>
    <name evidence="2" type="ORF">M2350_002149</name>
</gene>
<dbReference type="Gene3D" id="1.10.30.50">
    <property type="match status" value="1"/>
</dbReference>
<feature type="domain" description="HNH nuclease" evidence="1">
    <location>
        <begin position="94"/>
        <end position="145"/>
    </location>
</feature>
<protein>
    <submittedName>
        <fullName evidence="2">5-methylcytosine-specific restriction endonuclease McrA</fullName>
    </submittedName>
</protein>
<evidence type="ECO:0000313" key="3">
    <source>
        <dbReference type="Proteomes" id="UP001204798"/>
    </source>
</evidence>
<dbReference type="RefSeq" id="WP_259096526.1">
    <property type="nucleotide sequence ID" value="NZ_CP130454.1"/>
</dbReference>
<dbReference type="InterPro" id="IPR002711">
    <property type="entry name" value="HNH"/>
</dbReference>
<evidence type="ECO:0000259" key="1">
    <source>
        <dbReference type="SMART" id="SM00507"/>
    </source>
</evidence>
<keyword evidence="3" id="KW-1185">Reference proteome</keyword>
<sequence length="196" mass="22401">MHEAAIDDRRKEEVTAFHPKDGVLNAPVLVLNRNYEPLNLVSAKRAIVLLMKGKAEMVKPVNGLVIHAARQTIPVPSVVRLMVYARRPPARVRLNRRSILIRDDYTCQYCGYRGPGLTIDHVIPKDRGGKTDWDNLVACCTRCNSKKGNRTPEEAGMTLRKKPRKPAYLPYMGYAKLMQALKNPEWHDFLRPFVRE</sequence>
<dbReference type="Pfam" id="PF01844">
    <property type="entry name" value="HNH"/>
    <property type="match status" value="1"/>
</dbReference>
<dbReference type="GO" id="GO:0004519">
    <property type="term" value="F:endonuclease activity"/>
    <property type="evidence" value="ECO:0007669"/>
    <property type="project" value="UniProtKB-KW"/>
</dbReference>
<keyword evidence="2" id="KW-0378">Hydrolase</keyword>
<keyword evidence="2" id="KW-0540">Nuclease</keyword>
<dbReference type="InterPro" id="IPR003615">
    <property type="entry name" value="HNH_nuc"/>
</dbReference>
<dbReference type="CDD" id="cd00085">
    <property type="entry name" value="HNHc"/>
    <property type="match status" value="1"/>
</dbReference>
<organism evidence="2 3">
    <name type="scientific">Candidatus Fervidibacter sacchari</name>
    <dbReference type="NCBI Taxonomy" id="1448929"/>
    <lineage>
        <taxon>Bacteria</taxon>
        <taxon>Candidatus Fervidibacterota</taxon>
        <taxon>Candidatus Fervidibacter</taxon>
    </lineage>
</organism>
<dbReference type="PANTHER" id="PTHR33877:SF2">
    <property type="entry name" value="OS07G0170200 PROTEIN"/>
    <property type="match status" value="1"/>
</dbReference>
<accession>A0ABT2EP39</accession>
<comment type="caution">
    <text evidence="2">The sequence shown here is derived from an EMBL/GenBank/DDBJ whole genome shotgun (WGS) entry which is preliminary data.</text>
</comment>
<reference evidence="2 3" key="1">
    <citation type="submission" date="2022-08" db="EMBL/GenBank/DDBJ databases">
        <title>Bacterial and archaeal communities from various locations to study Microbial Dark Matter (Phase II).</title>
        <authorList>
            <person name="Stepanauskas R."/>
        </authorList>
    </citation>
    <scope>NUCLEOTIDE SEQUENCE [LARGE SCALE GENOMIC DNA]</scope>
    <source>
        <strain evidence="2 3">PD1</strain>
    </source>
</reference>
<keyword evidence="2" id="KW-0255">Endonuclease</keyword>
<dbReference type="SMART" id="SM00507">
    <property type="entry name" value="HNHc"/>
    <property type="match status" value="1"/>
</dbReference>
<dbReference type="Proteomes" id="UP001204798">
    <property type="component" value="Unassembled WGS sequence"/>
</dbReference>
<dbReference type="EMBL" id="JANUCP010000004">
    <property type="protein sequence ID" value="MCS3919732.1"/>
    <property type="molecule type" value="Genomic_DNA"/>
</dbReference>
<dbReference type="PANTHER" id="PTHR33877">
    <property type="entry name" value="SLL1193 PROTEIN"/>
    <property type="match status" value="1"/>
</dbReference>
<dbReference type="InterPro" id="IPR052892">
    <property type="entry name" value="NA-targeting_endonuclease"/>
</dbReference>
<name>A0ABT2EP39_9BACT</name>
<evidence type="ECO:0000313" key="2">
    <source>
        <dbReference type="EMBL" id="MCS3919732.1"/>
    </source>
</evidence>